<sequence>MAWGLPSCIRRHEEPVEDVESVTCAWRRFVCEQWVDGTDADQQRRALIERWATADQEIRDSYESRALVDELPFGDPESEPCLSRHVYYQADEVYVCISQWTPETQALLAKCILSLFGLDCGDDLLVTMISVLMPFEENQCDLVDNFKFRRSVARPDFQDVHMTQDGTVLFANTFPTLIIDDQTLRSGLALWIQYETNGFRERACRMQLLSKEFPDLFRDVYLNQNSLEVQLNFMEDDDEDENLDMFWEEKPVDMHRSFMEVYIGADERTRALHDVYAPGYREAESLGNGLAIGYNLEQIIINKGHPTKMTVIEADLI</sequence>
<proteinExistence type="predicted"/>
<evidence type="ECO:0000313" key="1">
    <source>
        <dbReference type="EMBL" id="KAJ5552478.1"/>
    </source>
</evidence>
<name>A0AAD6GJD1_9EURO</name>
<keyword evidence="2" id="KW-1185">Reference proteome</keyword>
<gene>
    <name evidence="1" type="ORF">N7494_001856</name>
</gene>
<reference evidence="1 2" key="1">
    <citation type="journal article" date="2023" name="IMA Fungus">
        <title>Comparative genomic study of the Penicillium genus elucidates a diverse pangenome and 15 lateral gene transfer events.</title>
        <authorList>
            <person name="Petersen C."/>
            <person name="Sorensen T."/>
            <person name="Nielsen M.R."/>
            <person name="Sondergaard T.E."/>
            <person name="Sorensen J.L."/>
            <person name="Fitzpatrick D.A."/>
            <person name="Frisvad J.C."/>
            <person name="Nielsen K.L."/>
        </authorList>
    </citation>
    <scope>NUCLEOTIDE SEQUENCE [LARGE SCALE GENOMIC DNA]</scope>
    <source>
        <strain evidence="1 2">IBT 35679</strain>
    </source>
</reference>
<dbReference type="Proteomes" id="UP001220324">
    <property type="component" value="Unassembled WGS sequence"/>
</dbReference>
<comment type="caution">
    <text evidence="1">The sequence shown here is derived from an EMBL/GenBank/DDBJ whole genome shotgun (WGS) entry which is preliminary data.</text>
</comment>
<evidence type="ECO:0000313" key="2">
    <source>
        <dbReference type="Proteomes" id="UP001220324"/>
    </source>
</evidence>
<dbReference type="AlphaFoldDB" id="A0AAD6GJD1"/>
<dbReference type="EMBL" id="JAQIZZ010000002">
    <property type="protein sequence ID" value="KAJ5552478.1"/>
    <property type="molecule type" value="Genomic_DNA"/>
</dbReference>
<accession>A0AAD6GJD1</accession>
<protein>
    <submittedName>
        <fullName evidence="1">Uncharacterized protein</fullName>
    </submittedName>
</protein>
<organism evidence="1 2">
    <name type="scientific">Penicillium frequentans</name>
    <dbReference type="NCBI Taxonomy" id="3151616"/>
    <lineage>
        <taxon>Eukaryota</taxon>
        <taxon>Fungi</taxon>
        <taxon>Dikarya</taxon>
        <taxon>Ascomycota</taxon>
        <taxon>Pezizomycotina</taxon>
        <taxon>Eurotiomycetes</taxon>
        <taxon>Eurotiomycetidae</taxon>
        <taxon>Eurotiales</taxon>
        <taxon>Aspergillaceae</taxon>
        <taxon>Penicillium</taxon>
    </lineage>
</organism>